<dbReference type="OrthoDB" id="1164393at2"/>
<evidence type="ECO:0000313" key="1">
    <source>
        <dbReference type="EMBL" id="AIE87592.1"/>
    </source>
</evidence>
<accession>A0A068NW77</accession>
<dbReference type="Proteomes" id="UP000027982">
    <property type="component" value="Chromosome"/>
</dbReference>
<sequence>MSGRLLALLPALILAGPPGGAGKEKPVLVVNFESTPDGGIPDGFTKQGNCEVTSKEAHRGKKCLQINPAERGPRRIVLKGDLVKNLGGSHWGRLYLKVKIPTPVPVVPAGQSFAVIHSTIVEGAGTSPLHNDPVWVRLADTCTGPDGGLQWLYNVWVTPRPEFGKGSPYKYKFNGKWMLVEWYVDHATQTYQLFIDGKEIPEVKLNNGAGHFEGTEIPPFFDSLAFGWNNYQSASEGFTAWIDDIAVAHLRIGAK</sequence>
<protein>
    <submittedName>
        <fullName evidence="1">Uncharacterized protein</fullName>
    </submittedName>
</protein>
<organism evidence="1 2">
    <name type="scientific">Fimbriimonas ginsengisoli Gsoil 348</name>
    <dbReference type="NCBI Taxonomy" id="661478"/>
    <lineage>
        <taxon>Bacteria</taxon>
        <taxon>Bacillati</taxon>
        <taxon>Armatimonadota</taxon>
        <taxon>Fimbriimonadia</taxon>
        <taxon>Fimbriimonadales</taxon>
        <taxon>Fimbriimonadaceae</taxon>
        <taxon>Fimbriimonas</taxon>
    </lineage>
</organism>
<dbReference type="HOGENOM" id="CLU_080668_0_0_0"/>
<reference evidence="1 2" key="1">
    <citation type="journal article" date="2014" name="PLoS ONE">
        <title>The first complete genome sequence of the class fimbriimonadia in the phylum armatimonadetes.</title>
        <authorList>
            <person name="Hu Z.Y."/>
            <person name="Wang Y.Z."/>
            <person name="Im W.T."/>
            <person name="Wang S.Y."/>
            <person name="Zhao G.P."/>
            <person name="Zheng H.J."/>
            <person name="Quan Z.X."/>
        </authorList>
    </citation>
    <scope>NUCLEOTIDE SEQUENCE [LARGE SCALE GENOMIC DNA]</scope>
    <source>
        <strain evidence="1">Gsoil 348</strain>
    </source>
</reference>
<dbReference type="EMBL" id="CP007139">
    <property type="protein sequence ID" value="AIE87592.1"/>
    <property type="molecule type" value="Genomic_DNA"/>
</dbReference>
<dbReference type="RefSeq" id="WP_025228514.1">
    <property type="nucleotide sequence ID" value="NZ_CP007139.1"/>
</dbReference>
<gene>
    <name evidence="1" type="ORF">OP10G_4224</name>
</gene>
<dbReference type="AlphaFoldDB" id="A0A068NW77"/>
<dbReference type="KEGG" id="fgi:OP10G_4224"/>
<evidence type="ECO:0000313" key="2">
    <source>
        <dbReference type="Proteomes" id="UP000027982"/>
    </source>
</evidence>
<name>A0A068NW77_FIMGI</name>
<proteinExistence type="predicted"/>
<dbReference type="Gene3D" id="2.60.120.200">
    <property type="match status" value="1"/>
</dbReference>
<dbReference type="eggNOG" id="ENOG5033I9D">
    <property type="taxonomic scope" value="Bacteria"/>
</dbReference>
<keyword evidence="2" id="KW-1185">Reference proteome</keyword>